<proteinExistence type="predicted"/>
<organism evidence="1">
    <name type="scientific">Anguilla anguilla</name>
    <name type="common">European freshwater eel</name>
    <name type="synonym">Muraena anguilla</name>
    <dbReference type="NCBI Taxonomy" id="7936"/>
    <lineage>
        <taxon>Eukaryota</taxon>
        <taxon>Metazoa</taxon>
        <taxon>Chordata</taxon>
        <taxon>Craniata</taxon>
        <taxon>Vertebrata</taxon>
        <taxon>Euteleostomi</taxon>
        <taxon>Actinopterygii</taxon>
        <taxon>Neopterygii</taxon>
        <taxon>Teleostei</taxon>
        <taxon>Anguilliformes</taxon>
        <taxon>Anguillidae</taxon>
        <taxon>Anguilla</taxon>
    </lineage>
</organism>
<name>A0A0E9UGY2_ANGAN</name>
<reference evidence="1" key="1">
    <citation type="submission" date="2014-11" db="EMBL/GenBank/DDBJ databases">
        <authorList>
            <person name="Amaro Gonzalez C."/>
        </authorList>
    </citation>
    <scope>NUCLEOTIDE SEQUENCE</scope>
</reference>
<protein>
    <submittedName>
        <fullName evidence="1">Uncharacterized protein</fullName>
    </submittedName>
</protein>
<evidence type="ECO:0000313" key="1">
    <source>
        <dbReference type="EMBL" id="JAH64991.1"/>
    </source>
</evidence>
<sequence length="22" mass="2688">MTSQIPILSFTFQQNHKHVFRK</sequence>
<dbReference type="AlphaFoldDB" id="A0A0E9UGY2"/>
<accession>A0A0E9UGY2</accession>
<reference evidence="1" key="2">
    <citation type="journal article" date="2015" name="Fish Shellfish Immunol.">
        <title>Early steps in the European eel (Anguilla anguilla)-Vibrio vulnificus interaction in the gills: Role of the RtxA13 toxin.</title>
        <authorList>
            <person name="Callol A."/>
            <person name="Pajuelo D."/>
            <person name="Ebbesson L."/>
            <person name="Teles M."/>
            <person name="MacKenzie S."/>
            <person name="Amaro C."/>
        </authorList>
    </citation>
    <scope>NUCLEOTIDE SEQUENCE</scope>
</reference>
<dbReference type="EMBL" id="GBXM01043586">
    <property type="protein sequence ID" value="JAH64991.1"/>
    <property type="molecule type" value="Transcribed_RNA"/>
</dbReference>